<dbReference type="AlphaFoldDB" id="A0A1G6R3P5"/>
<feature type="region of interest" description="Disordered" evidence="1">
    <location>
        <begin position="46"/>
        <end position="65"/>
    </location>
</feature>
<feature type="transmembrane region" description="Helical" evidence="2">
    <location>
        <begin position="500"/>
        <end position="526"/>
    </location>
</feature>
<evidence type="ECO:0000259" key="3">
    <source>
        <dbReference type="Pfam" id="PF01926"/>
    </source>
</evidence>
<dbReference type="GO" id="GO:0005525">
    <property type="term" value="F:GTP binding"/>
    <property type="evidence" value="ECO:0007669"/>
    <property type="project" value="InterPro"/>
</dbReference>
<dbReference type="STRING" id="58114.SAMN05216270_101273"/>
<feature type="domain" description="G" evidence="3">
    <location>
        <begin position="101"/>
        <end position="213"/>
    </location>
</feature>
<protein>
    <submittedName>
        <fullName evidence="4">50S ribosome-binding GTPase</fullName>
    </submittedName>
</protein>
<name>A0A1G6R3P5_9ACTN</name>
<reference evidence="5" key="1">
    <citation type="submission" date="2016-10" db="EMBL/GenBank/DDBJ databases">
        <authorList>
            <person name="Varghese N."/>
            <person name="Submissions S."/>
        </authorList>
    </citation>
    <scope>NUCLEOTIDE SEQUENCE [LARGE SCALE GENOMIC DNA]</scope>
    <source>
        <strain evidence="5">CGMCC 4.3516</strain>
    </source>
</reference>
<dbReference type="InterPro" id="IPR006073">
    <property type="entry name" value="GTP-bd"/>
</dbReference>
<evidence type="ECO:0000313" key="5">
    <source>
        <dbReference type="Proteomes" id="UP000198949"/>
    </source>
</evidence>
<dbReference type="OrthoDB" id="6197209at2"/>
<dbReference type="PANTHER" id="PTHR42714:SF2">
    <property type="entry name" value="TRNA MODIFICATION GTPASE GTPBP3, MITOCHONDRIAL"/>
    <property type="match status" value="1"/>
</dbReference>
<evidence type="ECO:0000256" key="2">
    <source>
        <dbReference type="SAM" id="Phobius"/>
    </source>
</evidence>
<dbReference type="Gene3D" id="3.40.50.300">
    <property type="entry name" value="P-loop containing nucleotide triphosphate hydrolases"/>
    <property type="match status" value="2"/>
</dbReference>
<dbReference type="PANTHER" id="PTHR42714">
    <property type="entry name" value="TRNA MODIFICATION GTPASE GTPBP3"/>
    <property type="match status" value="1"/>
</dbReference>
<evidence type="ECO:0000256" key="1">
    <source>
        <dbReference type="SAM" id="MobiDB-lite"/>
    </source>
</evidence>
<sequence>MHSEADDHGLAAAISEAMAGSAPQARSMVERLDRIAAALQHSMRRQAADAAIPESGSRRQRARADSMQALAAAEYESASSVAAGLQSISHRLNVAAAKFNIVLFGRTGAGKSTLIEALTHGDGASISPGRSDHTDVVRHVFWNDCVLHDTPGTLGSGREGVTTDFLERQAHEAVLIADVVLLCFDSQNQTQGEFAQVAEWIAAYGKPAVAILNVRNKGWRNPRKVTSRGDRRDLSVAVEQHVRRIRQELRATGLASTPVVAINAQFAAFARAGEAYAGPFTATRSGMLKMHGAAKIDAWSNVPALESLLTRAVRTDAAGLRLGMLRGQVRSTLDQAADVLDAEIVRPASAYAADLERAVDQSVEVLGLPASGDPGGLRPALARMNELRGRAGPAAPIPGRVEPYARHQLKIVLGGLQDEANENAYRLVQAAIRDRSDIGEAAFEAGVYGALDLDTVVRDLNAKIKEFLRENLDIIDKGLAADLDLTRRTLRLEGAAGKRLIGVGNVSGVIGSAALVGGLTLAVGALAVGGPLVIPVLLVGAGVAGRISGMLLKRRGKRLFDEKTGDLVAQARLSVDATFDKLRRDVHNEIDTLLETLRNTTVLPRIRRAVEFRELGSRVARLRELLVRERDEVPATGPVPQELLAAAVAACETATGRTSGQLWLGEDWCDDPDFLRPDGEEGEVVLAKTPRPSSMSRLLLRLRSAPQFRTAQRHPRLGAGRKWMREVAAAAEALADPELTALQGELAGLMSDRNPTVVLCGDYSTGKTSFIRRLMLEAGRLPGDGLEVAAQPLTDKVTGWEMDGFTLVDTPGLRSGSREHTAAALTAVRRATMILYLLNPTFAHGENTDLDEVLGTGDDAAEPGRIDRVLFVLNRVDEIGPDPFYNEGEFAKAIGEKRDAFLELLKRRGHTVPPERVHHAISAPSGMLLTRPDQIAPYRAWDGIAEVLGTITTSVKALERNGPDAAVLHTGHHSLAGLLAGARARRHRAERTVRELDLLERTARQQVTAAAHLRWAQIAELRSAVRLHLEKRFDRIRNAPVAAARKEAETLRDWARNPAVVDLVNAWFMATDEQIGQWNRHSTENMRAEFGRRAFREALPDAEFPASMTGLKWGRGRTPIGRVGRILQDPLAGVVIGGAIGVLVTGVVDAAEPLAERKRAKKRDPLFEQARAELAYSGELWVDRLLDPSREDAGPAAELIAELDRNAGALAAWADLRRREREEAQRQIDVDGARIAQYEDLLEKARKALRTPKD</sequence>
<dbReference type="EMBL" id="FNAD01000001">
    <property type="protein sequence ID" value="SDC99141.1"/>
    <property type="molecule type" value="Genomic_DNA"/>
</dbReference>
<evidence type="ECO:0000313" key="4">
    <source>
        <dbReference type="EMBL" id="SDC99141.1"/>
    </source>
</evidence>
<feature type="transmembrane region" description="Helical" evidence="2">
    <location>
        <begin position="532"/>
        <end position="552"/>
    </location>
</feature>
<dbReference type="Proteomes" id="UP000198949">
    <property type="component" value="Unassembled WGS sequence"/>
</dbReference>
<keyword evidence="5" id="KW-1185">Reference proteome</keyword>
<dbReference type="GO" id="GO:0005737">
    <property type="term" value="C:cytoplasm"/>
    <property type="evidence" value="ECO:0007669"/>
    <property type="project" value="TreeGrafter"/>
</dbReference>
<keyword evidence="2" id="KW-0472">Membrane</keyword>
<feature type="domain" description="G" evidence="3">
    <location>
        <begin position="756"/>
        <end position="851"/>
    </location>
</feature>
<keyword evidence="2" id="KW-1133">Transmembrane helix</keyword>
<organism evidence="4 5">
    <name type="scientific">Glycomyces harbinensis</name>
    <dbReference type="NCBI Taxonomy" id="58114"/>
    <lineage>
        <taxon>Bacteria</taxon>
        <taxon>Bacillati</taxon>
        <taxon>Actinomycetota</taxon>
        <taxon>Actinomycetes</taxon>
        <taxon>Glycomycetales</taxon>
        <taxon>Glycomycetaceae</taxon>
        <taxon>Glycomyces</taxon>
    </lineage>
</organism>
<dbReference type="GO" id="GO:0002098">
    <property type="term" value="P:tRNA wobble uridine modification"/>
    <property type="evidence" value="ECO:0007669"/>
    <property type="project" value="TreeGrafter"/>
</dbReference>
<gene>
    <name evidence="4" type="ORF">SAMN05216270_101273</name>
</gene>
<dbReference type="Pfam" id="PF01926">
    <property type="entry name" value="MMR_HSR1"/>
    <property type="match status" value="2"/>
</dbReference>
<keyword evidence="2" id="KW-0812">Transmembrane</keyword>
<dbReference type="SUPFAM" id="SSF52540">
    <property type="entry name" value="P-loop containing nucleoside triphosphate hydrolases"/>
    <property type="match status" value="2"/>
</dbReference>
<proteinExistence type="predicted"/>
<dbReference type="CDD" id="cd00882">
    <property type="entry name" value="Ras_like_GTPase"/>
    <property type="match status" value="1"/>
</dbReference>
<accession>A0A1G6R3P5</accession>
<dbReference type="GO" id="GO:0030488">
    <property type="term" value="P:tRNA methylation"/>
    <property type="evidence" value="ECO:0007669"/>
    <property type="project" value="TreeGrafter"/>
</dbReference>
<dbReference type="InterPro" id="IPR027417">
    <property type="entry name" value="P-loop_NTPase"/>
</dbReference>
<dbReference type="RefSeq" id="WP_091027346.1">
    <property type="nucleotide sequence ID" value="NZ_FNAD01000001.1"/>
</dbReference>